<gene>
    <name evidence="2" type="ORF">AYI70_g6022</name>
    <name evidence="1" type="ORF">AYI70_g8778</name>
</gene>
<dbReference type="EMBL" id="LSSN01003690">
    <property type="protein sequence ID" value="OMJ12991.1"/>
    <property type="molecule type" value="Genomic_DNA"/>
</dbReference>
<accession>A0A1R1XS52</accession>
<comment type="caution">
    <text evidence="2">The sequence shown here is derived from an EMBL/GenBank/DDBJ whole genome shotgun (WGS) entry which is preliminary data.</text>
</comment>
<organism evidence="2 3">
    <name type="scientific">Smittium culicis</name>
    <dbReference type="NCBI Taxonomy" id="133412"/>
    <lineage>
        <taxon>Eukaryota</taxon>
        <taxon>Fungi</taxon>
        <taxon>Fungi incertae sedis</taxon>
        <taxon>Zoopagomycota</taxon>
        <taxon>Kickxellomycotina</taxon>
        <taxon>Harpellomycetes</taxon>
        <taxon>Harpellales</taxon>
        <taxon>Legeriomycetaceae</taxon>
        <taxon>Smittium</taxon>
    </lineage>
</organism>
<reference evidence="2 3" key="1">
    <citation type="submission" date="2017-01" db="EMBL/GenBank/DDBJ databases">
        <authorList>
            <person name="Mah S.A."/>
            <person name="Swanson W.J."/>
            <person name="Moy G.W."/>
            <person name="Vacquier V.D."/>
        </authorList>
    </citation>
    <scope>NUCLEOTIDE SEQUENCE [LARGE SCALE GENOMIC DNA]</scope>
    <source>
        <strain evidence="2 3">GSMNP</strain>
    </source>
</reference>
<dbReference type="AlphaFoldDB" id="A0A1R1XS52"/>
<dbReference type="Proteomes" id="UP000187283">
    <property type="component" value="Unassembled WGS sequence"/>
</dbReference>
<dbReference type="EMBL" id="LSSN01002067">
    <property type="protein sequence ID" value="OMJ17369.1"/>
    <property type="molecule type" value="Genomic_DNA"/>
</dbReference>
<evidence type="ECO:0000313" key="3">
    <source>
        <dbReference type="Proteomes" id="UP000187283"/>
    </source>
</evidence>
<evidence type="ECO:0000313" key="1">
    <source>
        <dbReference type="EMBL" id="OMJ12991.1"/>
    </source>
</evidence>
<keyword evidence="3" id="KW-1185">Reference proteome</keyword>
<evidence type="ECO:0000313" key="2">
    <source>
        <dbReference type="EMBL" id="OMJ17369.1"/>
    </source>
</evidence>
<sequence>MKRSKKDRVTIAPSRTLLNFFSIDRERSKSLKNSWISLESLESHGIDTQKCVDELTGNLYNYFIRLFFFLVRF</sequence>
<protein>
    <submittedName>
        <fullName evidence="2">Uncharacterized protein</fullName>
    </submittedName>
</protein>
<proteinExistence type="predicted"/>
<name>A0A1R1XS52_9FUNG</name>